<reference evidence="2" key="1">
    <citation type="submission" date="2016-11" db="UniProtKB">
        <authorList>
            <consortium name="WormBaseParasite"/>
        </authorList>
    </citation>
    <scope>IDENTIFICATION</scope>
</reference>
<keyword evidence="1" id="KW-1185">Reference proteome</keyword>
<proteinExistence type="predicted"/>
<dbReference type="STRING" id="1561998.A0A1I7V164"/>
<dbReference type="eggNOG" id="ENOG502T1U2">
    <property type="taxonomic scope" value="Eukaryota"/>
</dbReference>
<protein>
    <submittedName>
        <fullName evidence="2">VIT domain-containing protein</fullName>
    </submittedName>
</protein>
<dbReference type="AlphaFoldDB" id="A0A1I7V164"/>
<organism evidence="1 2">
    <name type="scientific">Caenorhabditis tropicalis</name>
    <dbReference type="NCBI Taxonomy" id="1561998"/>
    <lineage>
        <taxon>Eukaryota</taxon>
        <taxon>Metazoa</taxon>
        <taxon>Ecdysozoa</taxon>
        <taxon>Nematoda</taxon>
        <taxon>Chromadorea</taxon>
        <taxon>Rhabditida</taxon>
        <taxon>Rhabditina</taxon>
        <taxon>Rhabditomorpha</taxon>
        <taxon>Rhabditoidea</taxon>
        <taxon>Rhabditidae</taxon>
        <taxon>Peloderinae</taxon>
        <taxon>Caenorhabditis</taxon>
    </lineage>
</organism>
<accession>A0A1I7V164</accession>
<sequence length="289" mass="32878">MFQIITNSSISHLRGELFELFLNIQQLESNFHRLETLHIYVDPPSPALKFLSTVYRSTVYSNQLPGTTVLFSKPIALEEKAEIAPISGMREFDVVPRGTRAVDVMKTMEEGVPGTRIFYLGAFQKGKMIAQTKVIIDVIESGDSVSLLKSPKSTVAFEAPLPADSLVFDVEKRNISEPLLFHLEEPSRFFQIGQLSGRVTTVLPVGYGIYHIHIVARNQKKQRSDSWLEINIRKPLENKKSRSRRHLDDLIFRIPENATKEEIQKKKNMVGLAERLYLAHIKSYQKGVN</sequence>
<evidence type="ECO:0000313" key="1">
    <source>
        <dbReference type="Proteomes" id="UP000095282"/>
    </source>
</evidence>
<dbReference type="Proteomes" id="UP000095282">
    <property type="component" value="Unplaced"/>
</dbReference>
<dbReference type="WBParaSite" id="Csp11.Scaffold630.g21377.t1">
    <property type="protein sequence ID" value="Csp11.Scaffold630.g21377.t1"/>
    <property type="gene ID" value="Csp11.Scaffold630.g21377"/>
</dbReference>
<name>A0A1I7V164_9PELO</name>
<evidence type="ECO:0000313" key="2">
    <source>
        <dbReference type="WBParaSite" id="Csp11.Scaffold630.g21377.t1"/>
    </source>
</evidence>